<accession>A0A8J3KSZ5</accession>
<protein>
    <submittedName>
        <fullName evidence="2">Uncharacterized protein</fullName>
    </submittedName>
</protein>
<name>A0A8J3KSZ5_9ACTN</name>
<keyword evidence="3" id="KW-1185">Reference proteome</keyword>
<evidence type="ECO:0000256" key="1">
    <source>
        <dbReference type="SAM" id="MobiDB-lite"/>
    </source>
</evidence>
<evidence type="ECO:0000313" key="2">
    <source>
        <dbReference type="EMBL" id="GIG05662.1"/>
    </source>
</evidence>
<comment type="caution">
    <text evidence="2">The sequence shown here is derived from an EMBL/GenBank/DDBJ whole genome shotgun (WGS) entry which is preliminary data.</text>
</comment>
<evidence type="ECO:0000313" key="3">
    <source>
        <dbReference type="Proteomes" id="UP000630887"/>
    </source>
</evidence>
<sequence length="79" mass="7949">MVTSGLMAASPQVMAAGIGGGIGEVTGQWPVASAVVLSAYPESLLRTRGQGHDSGGQRPASAARTSADRLRSRARSVAV</sequence>
<feature type="region of interest" description="Disordered" evidence="1">
    <location>
        <begin position="46"/>
        <end position="79"/>
    </location>
</feature>
<dbReference type="AlphaFoldDB" id="A0A8J3KSZ5"/>
<proteinExistence type="predicted"/>
<reference evidence="2 3" key="1">
    <citation type="submission" date="2021-01" db="EMBL/GenBank/DDBJ databases">
        <title>Whole genome shotgun sequence of Catellatospora coxensis NBRC 107359.</title>
        <authorList>
            <person name="Komaki H."/>
            <person name="Tamura T."/>
        </authorList>
    </citation>
    <scope>NUCLEOTIDE SEQUENCE [LARGE SCALE GENOMIC DNA]</scope>
    <source>
        <strain evidence="2 3">NBRC 107359</strain>
    </source>
</reference>
<gene>
    <name evidence="2" type="ORF">Cco03nite_23620</name>
</gene>
<organism evidence="2 3">
    <name type="scientific">Catellatospora coxensis</name>
    <dbReference type="NCBI Taxonomy" id="310354"/>
    <lineage>
        <taxon>Bacteria</taxon>
        <taxon>Bacillati</taxon>
        <taxon>Actinomycetota</taxon>
        <taxon>Actinomycetes</taxon>
        <taxon>Micromonosporales</taxon>
        <taxon>Micromonosporaceae</taxon>
        <taxon>Catellatospora</taxon>
    </lineage>
</organism>
<dbReference type="Proteomes" id="UP000630887">
    <property type="component" value="Unassembled WGS sequence"/>
</dbReference>
<dbReference type="EMBL" id="BONI01000016">
    <property type="protein sequence ID" value="GIG05662.1"/>
    <property type="molecule type" value="Genomic_DNA"/>
</dbReference>